<accession>A0A3S9QLD9</accession>
<dbReference type="PANTHER" id="PTHR46558">
    <property type="entry name" value="TRACRIPTIONAL REGULATORY PROTEIN-RELATED-RELATED"/>
    <property type="match status" value="1"/>
</dbReference>
<dbReference type="InterPro" id="IPR010982">
    <property type="entry name" value="Lambda_DNA-bd_dom_sf"/>
</dbReference>
<evidence type="ECO:0000313" key="1">
    <source>
        <dbReference type="EMBL" id="AZR06733.1"/>
    </source>
</evidence>
<dbReference type="RefSeq" id="WP_080689120.1">
    <property type="nucleotide sequence ID" value="NZ_CP012649.1"/>
</dbReference>
<dbReference type="Gene3D" id="1.10.260.40">
    <property type="entry name" value="lambda repressor-like DNA-binding domains"/>
    <property type="match status" value="1"/>
</dbReference>
<dbReference type="CDD" id="cd00093">
    <property type="entry name" value="HTH_XRE"/>
    <property type="match status" value="1"/>
</dbReference>
<dbReference type="InterPro" id="IPR001387">
    <property type="entry name" value="Cro/C1-type_HTH"/>
</dbReference>
<gene>
    <name evidence="1" type="ORF">EBQ10_05105</name>
</gene>
<dbReference type="Proteomes" id="UP000275951">
    <property type="component" value="Chromosome"/>
</dbReference>
<protein>
    <submittedName>
        <fullName evidence="1">Transcriptional regulator</fullName>
    </submittedName>
</protein>
<sequence length="88" mass="9745">MCNLVPRFVKSEECFRSVEVRRWLVSEYATVLKSARKSYGLTQQEVADLAGVSDRTVRALEQGSQSPSLKALFAVAGVLGVEITARRK</sequence>
<dbReference type="GeneID" id="97612289"/>
<dbReference type="OrthoDB" id="5521004at2"/>
<dbReference type="GO" id="GO:0003677">
    <property type="term" value="F:DNA binding"/>
    <property type="evidence" value="ECO:0007669"/>
    <property type="project" value="InterPro"/>
</dbReference>
<name>A0A3S9QLD9_9ACTO</name>
<reference evidence="1 2" key="1">
    <citation type="submission" date="2018-11" db="EMBL/GenBank/DDBJ databases">
        <title>Multidrug-resistant genes are associated with an 42-kb island TGI1 carrying a complex class 1 integron in a Trueperella pyogenes.</title>
        <authorList>
            <person name="Dong W."/>
        </authorList>
    </citation>
    <scope>NUCLEOTIDE SEQUENCE [LARGE SCALE GENOMIC DNA]</scope>
    <source>
        <strain evidence="1 2">TP4</strain>
    </source>
</reference>
<dbReference type="EMBL" id="CP033905">
    <property type="protein sequence ID" value="AZR06733.1"/>
    <property type="molecule type" value="Genomic_DNA"/>
</dbReference>
<dbReference type="Pfam" id="PF01381">
    <property type="entry name" value="HTH_3"/>
    <property type="match status" value="1"/>
</dbReference>
<dbReference type="SUPFAM" id="SSF47413">
    <property type="entry name" value="lambda repressor-like DNA-binding domains"/>
    <property type="match status" value="1"/>
</dbReference>
<dbReference type="PANTHER" id="PTHR46558:SF4">
    <property type="entry name" value="DNA-BIDING PHAGE PROTEIN"/>
    <property type="match status" value="1"/>
</dbReference>
<proteinExistence type="predicted"/>
<organism evidence="1 2">
    <name type="scientific">Trueperella pyogenes</name>
    <dbReference type="NCBI Taxonomy" id="1661"/>
    <lineage>
        <taxon>Bacteria</taxon>
        <taxon>Bacillati</taxon>
        <taxon>Actinomycetota</taxon>
        <taxon>Actinomycetes</taxon>
        <taxon>Actinomycetales</taxon>
        <taxon>Actinomycetaceae</taxon>
        <taxon>Trueperella</taxon>
    </lineage>
</organism>
<dbReference type="SMART" id="SM00530">
    <property type="entry name" value="HTH_XRE"/>
    <property type="match status" value="1"/>
</dbReference>
<dbReference type="PROSITE" id="PS50943">
    <property type="entry name" value="HTH_CROC1"/>
    <property type="match status" value="1"/>
</dbReference>
<evidence type="ECO:0000313" key="2">
    <source>
        <dbReference type="Proteomes" id="UP000275951"/>
    </source>
</evidence>
<dbReference type="AlphaFoldDB" id="A0A3S9QLD9"/>